<name>A0A815TXK5_9BILA</name>
<dbReference type="Proteomes" id="UP000663889">
    <property type="component" value="Unassembled WGS sequence"/>
</dbReference>
<evidence type="ECO:0000313" key="2">
    <source>
        <dbReference type="Proteomes" id="UP000663889"/>
    </source>
</evidence>
<sequence>MQLFIHDHQINQNEFVCQINTYPYHAIRILEILLKRSIQDRIKIVSNKYYFFDEPSEEFNNGFEKRHGFTQSLNLPSDHSPLNIQTKLTFTSQ</sequence>
<protein>
    <submittedName>
        <fullName evidence="1">Uncharacterized protein</fullName>
    </submittedName>
</protein>
<gene>
    <name evidence="1" type="ORF">SEV965_LOCUS36599</name>
</gene>
<proteinExistence type="predicted"/>
<organism evidence="1 2">
    <name type="scientific">Rotaria sordida</name>
    <dbReference type="NCBI Taxonomy" id="392033"/>
    <lineage>
        <taxon>Eukaryota</taxon>
        <taxon>Metazoa</taxon>
        <taxon>Spiralia</taxon>
        <taxon>Gnathifera</taxon>
        <taxon>Rotifera</taxon>
        <taxon>Eurotatoria</taxon>
        <taxon>Bdelloidea</taxon>
        <taxon>Philodinida</taxon>
        <taxon>Philodinidae</taxon>
        <taxon>Rotaria</taxon>
    </lineage>
</organism>
<comment type="caution">
    <text evidence="1">The sequence shown here is derived from an EMBL/GenBank/DDBJ whole genome shotgun (WGS) entry which is preliminary data.</text>
</comment>
<reference evidence="1" key="1">
    <citation type="submission" date="2021-02" db="EMBL/GenBank/DDBJ databases">
        <authorList>
            <person name="Nowell W R."/>
        </authorList>
    </citation>
    <scope>NUCLEOTIDE SEQUENCE</scope>
</reference>
<accession>A0A815TXK5</accession>
<evidence type="ECO:0000313" key="1">
    <source>
        <dbReference type="EMBL" id="CAF1511945.1"/>
    </source>
</evidence>
<dbReference type="AlphaFoldDB" id="A0A815TXK5"/>
<dbReference type="EMBL" id="CAJNOU010006761">
    <property type="protein sequence ID" value="CAF1511945.1"/>
    <property type="molecule type" value="Genomic_DNA"/>
</dbReference>